<reference evidence="2" key="1">
    <citation type="submission" date="2022-11" db="UniProtKB">
        <authorList>
            <consortium name="WormBaseParasite"/>
        </authorList>
    </citation>
    <scope>IDENTIFICATION</scope>
</reference>
<sequence length="83" mass="9442">MGLGTSRKYRHFALSPGKGSKCCQIIDCFGMKRQAEKALTKIEKAICQWRRMNYSYLLFNFRFKITGGSVLHLVLALRGGNLI</sequence>
<keyword evidence="1" id="KW-1185">Reference proteome</keyword>
<accession>A0A915II80</accession>
<dbReference type="AlphaFoldDB" id="A0A915II80"/>
<evidence type="ECO:0000313" key="2">
    <source>
        <dbReference type="WBParaSite" id="nRc.2.0.1.t13553-RA"/>
    </source>
</evidence>
<proteinExistence type="predicted"/>
<protein>
    <submittedName>
        <fullName evidence="2">Uncharacterized protein</fullName>
    </submittedName>
</protein>
<dbReference type="Proteomes" id="UP000887565">
    <property type="component" value="Unplaced"/>
</dbReference>
<name>A0A915II80_ROMCU</name>
<evidence type="ECO:0000313" key="1">
    <source>
        <dbReference type="Proteomes" id="UP000887565"/>
    </source>
</evidence>
<dbReference type="WBParaSite" id="nRc.2.0.1.t13553-RA">
    <property type="protein sequence ID" value="nRc.2.0.1.t13553-RA"/>
    <property type="gene ID" value="nRc.2.0.1.g13553"/>
</dbReference>
<organism evidence="1 2">
    <name type="scientific">Romanomermis culicivorax</name>
    <name type="common">Nematode worm</name>
    <dbReference type="NCBI Taxonomy" id="13658"/>
    <lineage>
        <taxon>Eukaryota</taxon>
        <taxon>Metazoa</taxon>
        <taxon>Ecdysozoa</taxon>
        <taxon>Nematoda</taxon>
        <taxon>Enoplea</taxon>
        <taxon>Dorylaimia</taxon>
        <taxon>Mermithida</taxon>
        <taxon>Mermithoidea</taxon>
        <taxon>Mermithidae</taxon>
        <taxon>Romanomermis</taxon>
    </lineage>
</organism>